<dbReference type="GO" id="GO:0016787">
    <property type="term" value="F:hydrolase activity"/>
    <property type="evidence" value="ECO:0007669"/>
    <property type="project" value="UniProtKB-KW"/>
</dbReference>
<dbReference type="Pfam" id="PF07859">
    <property type="entry name" value="Abhydrolase_3"/>
    <property type="match status" value="1"/>
</dbReference>
<evidence type="ECO:0000313" key="4">
    <source>
        <dbReference type="Proteomes" id="UP000030643"/>
    </source>
</evidence>
<evidence type="ECO:0000313" key="3">
    <source>
        <dbReference type="EMBL" id="GAK30819.1"/>
    </source>
</evidence>
<keyword evidence="1 3" id="KW-0378">Hydrolase</keyword>
<feature type="domain" description="Alpha/beta hydrolase fold-3" evidence="2">
    <location>
        <begin position="37"/>
        <end position="245"/>
    </location>
</feature>
<dbReference type="STRING" id="1329250.WOSG25_050910"/>
<reference evidence="4" key="1">
    <citation type="journal article" date="2014" name="Genome Announc.">
        <title>Draft genome sequence of Weissella oryzae SG25T, isolated from fermented rice grains.</title>
        <authorList>
            <person name="Tanizawa Y."/>
            <person name="Fujisawa T."/>
            <person name="Mochizuki T."/>
            <person name="Kaminuma E."/>
            <person name="Suzuki Y."/>
            <person name="Nakamura Y."/>
            <person name="Tohno M."/>
        </authorList>
    </citation>
    <scope>NUCLEOTIDE SEQUENCE [LARGE SCALE GENOMIC DNA]</scope>
    <source>
        <strain evidence="4">DSM 25784 / JCM 18191 / LMG 30913 / SG25</strain>
    </source>
</reference>
<gene>
    <name evidence="3" type="ORF">WOSG25_050910</name>
</gene>
<keyword evidence="4" id="KW-1185">Reference proteome</keyword>
<evidence type="ECO:0000259" key="2">
    <source>
        <dbReference type="Pfam" id="PF07859"/>
    </source>
</evidence>
<dbReference type="eggNOG" id="COG0657">
    <property type="taxonomic scope" value="Bacteria"/>
</dbReference>
<dbReference type="SUPFAM" id="SSF53474">
    <property type="entry name" value="alpha/beta-Hydrolases"/>
    <property type="match status" value="1"/>
</dbReference>
<dbReference type="RefSeq" id="WP_027698885.1">
    <property type="nucleotide sequence ID" value="NZ_DF820488.1"/>
</dbReference>
<dbReference type="AlphaFoldDB" id="A0A069CTN4"/>
<dbReference type="PANTHER" id="PTHR48081">
    <property type="entry name" value="AB HYDROLASE SUPERFAMILY PROTEIN C4A8.06C"/>
    <property type="match status" value="1"/>
</dbReference>
<evidence type="ECO:0000256" key="1">
    <source>
        <dbReference type="ARBA" id="ARBA00022801"/>
    </source>
</evidence>
<proteinExistence type="predicted"/>
<dbReference type="InterPro" id="IPR013094">
    <property type="entry name" value="AB_hydrolase_3"/>
</dbReference>
<protein>
    <submittedName>
        <fullName evidence="3">Amidohydrolase family protein</fullName>
    </submittedName>
</protein>
<dbReference type="EMBL" id="DF820488">
    <property type="protein sequence ID" value="GAK30819.1"/>
    <property type="molecule type" value="Genomic_DNA"/>
</dbReference>
<sequence length="266" mass="29626">MTNINVESDVNYDVKYGLKVDIYQDFDNVNDNRRALIDIHGGGWWLGNKEGEKSWATSFAEAGYIVFVPNYRLAPKYLYPAPIEDLVNLYDWMKQSDYQFDRNKIGAVGMSSGGNLAIELSLRTGIPIASLSGIIDLDTWIAAHPEVVASNATAPIFGTPVKKIDQTGSNNEYYKWFVLNYVNNDLALLKQASLLNRITKNAGPMFIANSMDEIVPTEGVLRLQKELTDAGVESVLQIIKGHGHGRVYANHTQAGMLAFFDDHFTD</sequence>
<organism evidence="3 4">
    <name type="scientific">Weissella oryzae (strain DSM 25784 / JCM 18191 / LMG 30913 / SG25)</name>
    <dbReference type="NCBI Taxonomy" id="1329250"/>
    <lineage>
        <taxon>Bacteria</taxon>
        <taxon>Bacillati</taxon>
        <taxon>Bacillota</taxon>
        <taxon>Bacilli</taxon>
        <taxon>Lactobacillales</taxon>
        <taxon>Lactobacillaceae</taxon>
        <taxon>Weissella</taxon>
    </lineage>
</organism>
<dbReference type="OrthoDB" id="9815425at2"/>
<name>A0A069CTN4_WEIOS</name>
<dbReference type="InterPro" id="IPR029058">
    <property type="entry name" value="AB_hydrolase_fold"/>
</dbReference>
<dbReference type="InterPro" id="IPR050300">
    <property type="entry name" value="GDXG_lipolytic_enzyme"/>
</dbReference>
<dbReference type="Gene3D" id="3.40.50.1820">
    <property type="entry name" value="alpha/beta hydrolase"/>
    <property type="match status" value="1"/>
</dbReference>
<dbReference type="Proteomes" id="UP000030643">
    <property type="component" value="Unassembled WGS sequence"/>
</dbReference>
<accession>A0A069CTN4</accession>